<proteinExistence type="predicted"/>
<dbReference type="GO" id="GO:0006355">
    <property type="term" value="P:regulation of DNA-templated transcription"/>
    <property type="evidence" value="ECO:0007669"/>
    <property type="project" value="InterPro"/>
</dbReference>
<keyword evidence="2" id="KW-0175">Coiled coil</keyword>
<dbReference type="EMBL" id="CP031036">
    <property type="protein sequence ID" value="QDZ19820.1"/>
    <property type="molecule type" value="Genomic_DNA"/>
</dbReference>
<feature type="domain" description="HTH HARE-type" evidence="4">
    <location>
        <begin position="10"/>
        <end position="83"/>
    </location>
</feature>
<protein>
    <recommendedName>
        <fullName evidence="4">HTH HARE-type domain-containing protein</fullName>
    </recommendedName>
</protein>
<gene>
    <name evidence="5" type="ORF">A3770_03p23380</name>
</gene>
<feature type="compositionally biased region" description="Basic and acidic residues" evidence="3">
    <location>
        <begin position="96"/>
        <end position="135"/>
    </location>
</feature>
<accession>A0A5B8MKB1</accession>
<feature type="coiled-coil region" evidence="2">
    <location>
        <begin position="407"/>
        <end position="434"/>
    </location>
</feature>
<feature type="region of interest" description="Disordered" evidence="3">
    <location>
        <begin position="95"/>
        <end position="354"/>
    </location>
</feature>
<dbReference type="Proteomes" id="UP000316726">
    <property type="component" value="Chromosome 3"/>
</dbReference>
<evidence type="ECO:0000313" key="6">
    <source>
        <dbReference type="Proteomes" id="UP000316726"/>
    </source>
</evidence>
<sequence length="489" mass="53116">MGVKAKKDKLPYKDIAVKVLKNKDCWLTLEEMTEISKRLGYVPVDSNCESQLASALYTDLCKPEESRLFKFKPASDVFGLSSWEEEDAARSNSYKEYLDRHPEERAGDQEELKRQEGLKRKAEDEAERVGEDKTPRGNIIDRAASGEQSKQGAEEATAKGTAEPAAVPGRQACAPAAPSAPSAGQRASTSEAPVERRGGPTTTAVDPSPSQVTGNRRLEHRVTNSVLRQHLAGNQATRASGPRATSSAGKPLMFSPPPPQRTQPQQPKQPLFAETPSSYASAASQGVLRSPPPPQPKQPGGYTDTPSSPGKLFKQLVAERGAREKERFSPSAPSPSFSGGGAVRSQAKSADDKSFGKTEIAKILKLAAEMGENNIIVGKVWLELAFKLKSSEPGLSEYAQKHAKGVLQNYIQEKEKMQKQLLETNEQIEEQQNIVKDFVNSRSGVGIEVHSVAENMNMLSEITRSQSNLAVHALEASKLAESVLQEICD</sequence>
<evidence type="ECO:0000313" key="5">
    <source>
        <dbReference type="EMBL" id="QDZ19820.1"/>
    </source>
</evidence>
<keyword evidence="6" id="KW-1185">Reference proteome</keyword>
<feature type="compositionally biased region" description="Polar residues" evidence="3">
    <location>
        <begin position="223"/>
        <end position="248"/>
    </location>
</feature>
<evidence type="ECO:0000259" key="4">
    <source>
        <dbReference type="PROSITE" id="PS51913"/>
    </source>
</evidence>
<dbReference type="InterPro" id="IPR007759">
    <property type="entry name" value="Asxl_HARE-HTH"/>
</dbReference>
<organism evidence="5 6">
    <name type="scientific">Chloropicon primus</name>
    <dbReference type="NCBI Taxonomy" id="1764295"/>
    <lineage>
        <taxon>Eukaryota</taxon>
        <taxon>Viridiplantae</taxon>
        <taxon>Chlorophyta</taxon>
        <taxon>Chloropicophyceae</taxon>
        <taxon>Chloropicales</taxon>
        <taxon>Chloropicaceae</taxon>
        <taxon>Chloropicon</taxon>
    </lineage>
</organism>
<keyword evidence="1" id="KW-0804">Transcription</keyword>
<reference evidence="5 6" key="1">
    <citation type="submission" date="2018-07" db="EMBL/GenBank/DDBJ databases">
        <title>The complete nuclear genome of the prasinophyte Chloropicon primus (CCMP1205).</title>
        <authorList>
            <person name="Pombert J.-F."/>
            <person name="Otis C."/>
            <person name="Turmel M."/>
            <person name="Lemieux C."/>
        </authorList>
    </citation>
    <scope>NUCLEOTIDE SEQUENCE [LARGE SCALE GENOMIC DNA]</scope>
    <source>
        <strain evidence="5 6">CCMP1205</strain>
    </source>
</reference>
<evidence type="ECO:0000256" key="1">
    <source>
        <dbReference type="ARBA" id="ARBA00023163"/>
    </source>
</evidence>
<dbReference type="AlphaFoldDB" id="A0A5B8MKB1"/>
<evidence type="ECO:0000256" key="2">
    <source>
        <dbReference type="SAM" id="Coils"/>
    </source>
</evidence>
<feature type="compositionally biased region" description="Low complexity" evidence="3">
    <location>
        <begin position="158"/>
        <end position="188"/>
    </location>
</feature>
<dbReference type="PROSITE" id="PS51913">
    <property type="entry name" value="HTH_HARE"/>
    <property type="match status" value="1"/>
</dbReference>
<feature type="compositionally biased region" description="Polar residues" evidence="3">
    <location>
        <begin position="275"/>
        <end position="284"/>
    </location>
</feature>
<name>A0A5B8MKB1_9CHLO</name>
<feature type="compositionally biased region" description="Polar residues" evidence="3">
    <location>
        <begin position="200"/>
        <end position="214"/>
    </location>
</feature>
<evidence type="ECO:0000256" key="3">
    <source>
        <dbReference type="SAM" id="MobiDB-lite"/>
    </source>
</evidence>